<dbReference type="Gene3D" id="2.60.450.10">
    <property type="entry name" value="Lipopolysaccharide (LPS) transport protein A like domain"/>
    <property type="match status" value="1"/>
</dbReference>
<accession>A0ABU1F9I9</accession>
<organism evidence="6 7">
    <name type="scientific">Ruixingdingia sedimenti</name>
    <dbReference type="NCBI Taxonomy" id="3073604"/>
    <lineage>
        <taxon>Bacteria</taxon>
        <taxon>Pseudomonadati</taxon>
        <taxon>Pseudomonadota</taxon>
        <taxon>Alphaproteobacteria</taxon>
        <taxon>Rhodobacterales</taxon>
        <taxon>Paracoccaceae</taxon>
        <taxon>Ruixingdingia</taxon>
    </lineage>
</organism>
<feature type="signal peptide" evidence="4">
    <location>
        <begin position="1"/>
        <end position="40"/>
    </location>
</feature>
<dbReference type="RefSeq" id="WP_310457323.1">
    <property type="nucleotide sequence ID" value="NZ_JAVKPH010000010.1"/>
</dbReference>
<dbReference type="PANTHER" id="PTHR36504">
    <property type="entry name" value="LIPOPOLYSACCHARIDE EXPORT SYSTEM PROTEIN LPTA"/>
    <property type="match status" value="1"/>
</dbReference>
<dbReference type="InterPro" id="IPR005653">
    <property type="entry name" value="OstA-like_N"/>
</dbReference>
<keyword evidence="7" id="KW-1185">Reference proteome</keyword>
<evidence type="ECO:0000256" key="4">
    <source>
        <dbReference type="SAM" id="SignalP"/>
    </source>
</evidence>
<dbReference type="Pfam" id="PF03968">
    <property type="entry name" value="LptD_N"/>
    <property type="match status" value="1"/>
</dbReference>
<dbReference type="EMBL" id="JAVKPH010000010">
    <property type="protein sequence ID" value="MDR5653087.1"/>
    <property type="molecule type" value="Genomic_DNA"/>
</dbReference>
<feature type="chain" id="PRO_5046865280" evidence="4">
    <location>
        <begin position="41"/>
        <end position="183"/>
    </location>
</feature>
<sequence>MTADRAPPMPAPAPRRPFRPLAVVAALAVALMTLTPPAAAQGIDFNGLQHDSTQPIEITAERLEVSQTDGTALFSGEVLVVQGEARMTAGSLRVTYATDSRRIDRMEATGGVTFVTPTDAAEAQGAVYAVPAGELVMTGEVLLTQGRSAIAGDRLVVDLDAGTGRVEGRVRTVLQPRDGTGRD</sequence>
<keyword evidence="1" id="KW-0813">Transport</keyword>
<evidence type="ECO:0000256" key="2">
    <source>
        <dbReference type="ARBA" id="ARBA00022729"/>
    </source>
</evidence>
<dbReference type="NCBIfam" id="TIGR03002">
    <property type="entry name" value="outer_YhbN_LptA"/>
    <property type="match status" value="1"/>
</dbReference>
<comment type="caution">
    <text evidence="6">The sequence shown here is derived from an EMBL/GenBank/DDBJ whole genome shotgun (WGS) entry which is preliminary data.</text>
</comment>
<feature type="domain" description="Organic solvent tolerance-like N-terminal" evidence="5">
    <location>
        <begin position="57"/>
        <end position="162"/>
    </location>
</feature>
<name>A0ABU1F9I9_9RHOB</name>
<dbReference type="InterPro" id="IPR014340">
    <property type="entry name" value="LptA"/>
</dbReference>
<dbReference type="PANTHER" id="PTHR36504:SF1">
    <property type="entry name" value="LIPOPOLYSACCHARIDE EXPORT SYSTEM PROTEIN LPTA"/>
    <property type="match status" value="1"/>
</dbReference>
<proteinExistence type="predicted"/>
<protein>
    <submittedName>
        <fullName evidence="6">Lipopolysaccharide transport periplasmic protein LptA</fullName>
    </submittedName>
</protein>
<keyword evidence="2 4" id="KW-0732">Signal</keyword>
<evidence type="ECO:0000313" key="6">
    <source>
        <dbReference type="EMBL" id="MDR5653087.1"/>
    </source>
</evidence>
<keyword evidence="3" id="KW-0574">Periplasm</keyword>
<evidence type="ECO:0000313" key="7">
    <source>
        <dbReference type="Proteomes" id="UP001247754"/>
    </source>
</evidence>
<gene>
    <name evidence="6" type="primary">lptA</name>
    <name evidence="6" type="ORF">RGD00_10755</name>
</gene>
<evidence type="ECO:0000256" key="3">
    <source>
        <dbReference type="ARBA" id="ARBA00022764"/>
    </source>
</evidence>
<evidence type="ECO:0000259" key="5">
    <source>
        <dbReference type="Pfam" id="PF03968"/>
    </source>
</evidence>
<dbReference type="Proteomes" id="UP001247754">
    <property type="component" value="Unassembled WGS sequence"/>
</dbReference>
<reference evidence="6 7" key="1">
    <citation type="submission" date="2023-09" db="EMBL/GenBank/DDBJ databases">
        <title>Xinfangfangia sedmenti sp. nov., isolated the sedment.</title>
        <authorList>
            <person name="Xu L."/>
        </authorList>
    </citation>
    <scope>NUCLEOTIDE SEQUENCE [LARGE SCALE GENOMIC DNA]</scope>
    <source>
        <strain evidence="6 7">LG-4</strain>
    </source>
</reference>
<evidence type="ECO:0000256" key="1">
    <source>
        <dbReference type="ARBA" id="ARBA00022448"/>
    </source>
</evidence>
<dbReference type="InterPro" id="IPR052037">
    <property type="entry name" value="LPS_export_LptA"/>
</dbReference>